<accession>A0ABQ5DTH4</accession>
<keyword evidence="1" id="KW-0479">Metal-binding</keyword>
<keyword evidence="3" id="KW-0548">Nucleotidyltransferase</keyword>
<dbReference type="SUPFAM" id="SSF57756">
    <property type="entry name" value="Retrovirus zinc finger-like domains"/>
    <property type="match status" value="1"/>
</dbReference>
<reference evidence="3" key="1">
    <citation type="journal article" date="2022" name="Int. J. Mol. Sci.">
        <title>Draft Genome of Tanacetum Coccineum: Genomic Comparison of Closely Related Tanacetum-Family Plants.</title>
        <authorList>
            <person name="Yamashiro T."/>
            <person name="Shiraishi A."/>
            <person name="Nakayama K."/>
            <person name="Satake H."/>
        </authorList>
    </citation>
    <scope>NUCLEOTIDE SEQUENCE</scope>
</reference>
<name>A0ABQ5DTH4_9ASTR</name>
<keyword evidence="3" id="KW-0808">Transferase</keyword>
<proteinExistence type="predicted"/>
<keyword evidence="4" id="KW-1185">Reference proteome</keyword>
<keyword evidence="1" id="KW-0862">Zinc</keyword>
<protein>
    <submittedName>
        <fullName evidence="3">Reverse transcriptase domain-containing protein</fullName>
    </submittedName>
</protein>
<keyword evidence="1" id="KW-0863">Zinc-finger</keyword>
<feature type="domain" description="CCHC-type" evidence="2">
    <location>
        <begin position="64"/>
        <end position="79"/>
    </location>
</feature>
<comment type="caution">
    <text evidence="3">The sequence shown here is derived from an EMBL/GenBank/DDBJ whole genome shotgun (WGS) entry which is preliminary data.</text>
</comment>
<dbReference type="EMBL" id="BQNB010015629">
    <property type="protein sequence ID" value="GJT42247.1"/>
    <property type="molecule type" value="Genomic_DNA"/>
</dbReference>
<dbReference type="Pfam" id="PF00098">
    <property type="entry name" value="zf-CCHC"/>
    <property type="match status" value="1"/>
</dbReference>
<keyword evidence="3" id="KW-0695">RNA-directed DNA polymerase</keyword>
<dbReference type="InterPro" id="IPR001878">
    <property type="entry name" value="Znf_CCHC"/>
</dbReference>
<evidence type="ECO:0000256" key="1">
    <source>
        <dbReference type="PROSITE-ProRule" id="PRU00047"/>
    </source>
</evidence>
<organism evidence="3 4">
    <name type="scientific">Tanacetum coccineum</name>
    <dbReference type="NCBI Taxonomy" id="301880"/>
    <lineage>
        <taxon>Eukaryota</taxon>
        <taxon>Viridiplantae</taxon>
        <taxon>Streptophyta</taxon>
        <taxon>Embryophyta</taxon>
        <taxon>Tracheophyta</taxon>
        <taxon>Spermatophyta</taxon>
        <taxon>Magnoliopsida</taxon>
        <taxon>eudicotyledons</taxon>
        <taxon>Gunneridae</taxon>
        <taxon>Pentapetalae</taxon>
        <taxon>asterids</taxon>
        <taxon>campanulids</taxon>
        <taxon>Asterales</taxon>
        <taxon>Asteraceae</taxon>
        <taxon>Asteroideae</taxon>
        <taxon>Anthemideae</taxon>
        <taxon>Anthemidinae</taxon>
        <taxon>Tanacetum</taxon>
    </lineage>
</organism>
<evidence type="ECO:0000313" key="3">
    <source>
        <dbReference type="EMBL" id="GJT42247.1"/>
    </source>
</evidence>
<dbReference type="InterPro" id="IPR036875">
    <property type="entry name" value="Znf_CCHC_sf"/>
</dbReference>
<gene>
    <name evidence="3" type="ORF">Tco_0950962</name>
</gene>
<dbReference type="PROSITE" id="PS50158">
    <property type="entry name" value="ZF_CCHC"/>
    <property type="match status" value="1"/>
</dbReference>
<dbReference type="GO" id="GO:0003964">
    <property type="term" value="F:RNA-directed DNA polymerase activity"/>
    <property type="evidence" value="ECO:0007669"/>
    <property type="project" value="UniProtKB-KW"/>
</dbReference>
<reference evidence="3" key="2">
    <citation type="submission" date="2022-01" db="EMBL/GenBank/DDBJ databases">
        <authorList>
            <person name="Yamashiro T."/>
            <person name="Shiraishi A."/>
            <person name="Satake H."/>
            <person name="Nakayama K."/>
        </authorList>
    </citation>
    <scope>NUCLEOTIDE SEQUENCE</scope>
</reference>
<sequence length="119" mass="13295">MARAYSAGSSEKKKYAETLTLCNKCKFHHNGPCTIKCANYKRVGHLTRDCRSPATTNNHRTLTCYECENQGHYRSDCPELKNQNQENQVGGTEARGMVYALGGGETDQDLDNMEDDINA</sequence>
<dbReference type="Proteomes" id="UP001151760">
    <property type="component" value="Unassembled WGS sequence"/>
</dbReference>
<dbReference type="Gene3D" id="4.10.60.10">
    <property type="entry name" value="Zinc finger, CCHC-type"/>
    <property type="match status" value="1"/>
</dbReference>
<evidence type="ECO:0000259" key="2">
    <source>
        <dbReference type="PROSITE" id="PS50158"/>
    </source>
</evidence>
<evidence type="ECO:0000313" key="4">
    <source>
        <dbReference type="Proteomes" id="UP001151760"/>
    </source>
</evidence>
<dbReference type="SMART" id="SM00343">
    <property type="entry name" value="ZnF_C2HC"/>
    <property type="match status" value="2"/>
</dbReference>